<dbReference type="InterPro" id="IPR050306">
    <property type="entry name" value="PfkB_Carbo_kinase"/>
</dbReference>
<dbReference type="GO" id="GO:0010264">
    <property type="term" value="P:myo-inositol hexakisphosphate biosynthetic process"/>
    <property type="evidence" value="ECO:0007669"/>
    <property type="project" value="TreeGrafter"/>
</dbReference>
<dbReference type="PANTHER" id="PTHR43085">
    <property type="entry name" value="HEXOKINASE FAMILY MEMBER"/>
    <property type="match status" value="1"/>
</dbReference>
<comment type="similarity">
    <text evidence="1">Belongs to the carbohydrate kinase PfkB family.</text>
</comment>
<reference evidence="5 6" key="1">
    <citation type="submission" date="2019-09" db="EMBL/GenBank/DDBJ databases">
        <title>A chromosome-level genome assembly of the Chinese tupelo Nyssa sinensis.</title>
        <authorList>
            <person name="Yang X."/>
            <person name="Kang M."/>
            <person name="Yang Y."/>
            <person name="Xiong H."/>
            <person name="Wang M."/>
            <person name="Zhang Z."/>
            <person name="Wang Z."/>
            <person name="Wu H."/>
            <person name="Ma T."/>
            <person name="Liu J."/>
            <person name="Xi Z."/>
        </authorList>
    </citation>
    <scope>NUCLEOTIDE SEQUENCE [LARGE SCALE GENOMIC DNA]</scope>
    <source>
        <strain evidence="5">J267</strain>
        <tissue evidence="5">Leaf</tissue>
    </source>
</reference>
<evidence type="ECO:0000313" key="5">
    <source>
        <dbReference type="EMBL" id="KAA8543735.1"/>
    </source>
</evidence>
<gene>
    <name evidence="5" type="ORF">F0562_022088</name>
</gene>
<dbReference type="SUPFAM" id="SSF53613">
    <property type="entry name" value="Ribokinase-like"/>
    <property type="match status" value="1"/>
</dbReference>
<protein>
    <recommendedName>
        <fullName evidence="4">Carbohydrate kinase PfkB domain-containing protein</fullName>
    </recommendedName>
</protein>
<evidence type="ECO:0000256" key="1">
    <source>
        <dbReference type="ARBA" id="ARBA00010688"/>
    </source>
</evidence>
<dbReference type="AlphaFoldDB" id="A0A5J5BKS1"/>
<keyword evidence="3" id="KW-0418">Kinase</keyword>
<dbReference type="Pfam" id="PF00294">
    <property type="entry name" value="PfkB"/>
    <property type="match status" value="1"/>
</dbReference>
<evidence type="ECO:0000256" key="3">
    <source>
        <dbReference type="ARBA" id="ARBA00022777"/>
    </source>
</evidence>
<name>A0A5J5BKS1_9ASTE</name>
<evidence type="ECO:0000259" key="4">
    <source>
        <dbReference type="Pfam" id="PF00294"/>
    </source>
</evidence>
<dbReference type="InterPro" id="IPR029056">
    <property type="entry name" value="Ribokinase-like"/>
</dbReference>
<feature type="domain" description="Carbohydrate kinase PfkB" evidence="4">
    <location>
        <begin position="17"/>
        <end position="67"/>
    </location>
</feature>
<dbReference type="PANTHER" id="PTHR43085:SF13">
    <property type="entry name" value="INOSITOL 3-KINASE"/>
    <property type="match status" value="1"/>
</dbReference>
<dbReference type="OrthoDB" id="497927at2759"/>
<dbReference type="Proteomes" id="UP000325577">
    <property type="component" value="Linkage Group LG11"/>
</dbReference>
<accession>A0A5J5BKS1</accession>
<keyword evidence="6" id="KW-1185">Reference proteome</keyword>
<dbReference type="GO" id="GO:0016301">
    <property type="term" value="F:kinase activity"/>
    <property type="evidence" value="ECO:0007669"/>
    <property type="project" value="UniProtKB-KW"/>
</dbReference>
<dbReference type="Gene3D" id="3.40.1190.20">
    <property type="match status" value="1"/>
</dbReference>
<organism evidence="5 6">
    <name type="scientific">Nyssa sinensis</name>
    <dbReference type="NCBI Taxonomy" id="561372"/>
    <lineage>
        <taxon>Eukaryota</taxon>
        <taxon>Viridiplantae</taxon>
        <taxon>Streptophyta</taxon>
        <taxon>Embryophyta</taxon>
        <taxon>Tracheophyta</taxon>
        <taxon>Spermatophyta</taxon>
        <taxon>Magnoliopsida</taxon>
        <taxon>eudicotyledons</taxon>
        <taxon>Gunneridae</taxon>
        <taxon>Pentapetalae</taxon>
        <taxon>asterids</taxon>
        <taxon>Cornales</taxon>
        <taxon>Nyssaceae</taxon>
        <taxon>Nyssa</taxon>
    </lineage>
</organism>
<sequence>MERMVVRCIGRKGRYRLLHFRTVQVDPTGAGDSFLGGFFAGLVQGLAVPDAALLGNFFGSLTVGQIGLPEFDLRLLQKVKDEVQSRKILSAGCHEKLE</sequence>
<dbReference type="EMBL" id="CM018034">
    <property type="protein sequence ID" value="KAA8543735.1"/>
    <property type="molecule type" value="Genomic_DNA"/>
</dbReference>
<evidence type="ECO:0000256" key="2">
    <source>
        <dbReference type="ARBA" id="ARBA00022679"/>
    </source>
</evidence>
<evidence type="ECO:0000313" key="6">
    <source>
        <dbReference type="Proteomes" id="UP000325577"/>
    </source>
</evidence>
<proteinExistence type="inferred from homology"/>
<dbReference type="InterPro" id="IPR011611">
    <property type="entry name" value="PfkB_dom"/>
</dbReference>
<keyword evidence="2" id="KW-0808">Transferase</keyword>